<evidence type="ECO:0000256" key="1">
    <source>
        <dbReference type="SAM" id="Phobius"/>
    </source>
</evidence>
<evidence type="ECO:0000259" key="2">
    <source>
        <dbReference type="Pfam" id="PF13473"/>
    </source>
</evidence>
<dbReference type="AlphaFoldDB" id="A0A5N1II07"/>
<reference evidence="3 5" key="1">
    <citation type="submission" date="2019-09" db="EMBL/GenBank/DDBJ databases">
        <title>Draft genome sequence assemblies of isolates from the urinary tract.</title>
        <authorList>
            <person name="Mores C.R."/>
            <person name="Putonti C."/>
            <person name="Wolfe A.J."/>
        </authorList>
    </citation>
    <scope>NUCLEOTIDE SEQUENCE [LARGE SCALE GENOMIC DNA]</scope>
    <source>
        <strain evidence="3 5">UMB246</strain>
    </source>
</reference>
<dbReference type="GeneID" id="31742755"/>
<dbReference type="Proteomes" id="UP001385848">
    <property type="component" value="Unassembled WGS sequence"/>
</dbReference>
<dbReference type="RefSeq" id="WP_006584952.1">
    <property type="nucleotide sequence ID" value="NZ_CATOUV010000001.1"/>
</dbReference>
<dbReference type="Pfam" id="PF13473">
    <property type="entry name" value="Cupredoxin_1"/>
    <property type="match status" value="1"/>
</dbReference>
<evidence type="ECO:0000313" key="4">
    <source>
        <dbReference type="EMBL" id="MEL0565063.1"/>
    </source>
</evidence>
<dbReference type="Proteomes" id="UP000327236">
    <property type="component" value="Unassembled WGS sequence"/>
</dbReference>
<evidence type="ECO:0000313" key="5">
    <source>
        <dbReference type="Proteomes" id="UP000327236"/>
    </source>
</evidence>
<protein>
    <submittedName>
        <fullName evidence="3">Cupredoxin domain-containing protein</fullName>
    </submittedName>
</protein>
<sequence>MRIISILIAILIIGFIIWWFFIRKVNDIEAAKTSKNKQKAQIIIQGGYSPSTLVLQKGIPAEVEFVQKDSTACLAEIKSGDLALDKKLAPGEKVSIKVPTDQIGEYNYSCGMNMFHGKVVVK</sequence>
<dbReference type="Gene3D" id="2.60.40.420">
    <property type="entry name" value="Cupredoxins - blue copper proteins"/>
    <property type="match status" value="1"/>
</dbReference>
<dbReference type="SUPFAM" id="SSF49503">
    <property type="entry name" value="Cupredoxins"/>
    <property type="match status" value="1"/>
</dbReference>
<dbReference type="OrthoDB" id="9800141at2"/>
<evidence type="ECO:0000313" key="6">
    <source>
        <dbReference type="Proteomes" id="UP001385848"/>
    </source>
</evidence>
<feature type="transmembrane region" description="Helical" evidence="1">
    <location>
        <begin position="6"/>
        <end position="22"/>
    </location>
</feature>
<organism evidence="3 5">
    <name type="scientific">Lactobacillus jensenii</name>
    <dbReference type="NCBI Taxonomy" id="109790"/>
    <lineage>
        <taxon>Bacteria</taxon>
        <taxon>Bacillati</taxon>
        <taxon>Bacillota</taxon>
        <taxon>Bacilli</taxon>
        <taxon>Lactobacillales</taxon>
        <taxon>Lactobacillaceae</taxon>
        <taxon>Lactobacillus</taxon>
    </lineage>
</organism>
<name>A0A5N1II07_LACJE</name>
<keyword evidence="6" id="KW-1185">Reference proteome</keyword>
<comment type="caution">
    <text evidence="3">The sequence shown here is derived from an EMBL/GenBank/DDBJ whole genome shotgun (WGS) entry which is preliminary data.</text>
</comment>
<gene>
    <name evidence="4" type="ORF">AAC431_03875</name>
    <name evidence="3" type="ORF">F6H94_03950</name>
</gene>
<evidence type="ECO:0000313" key="3">
    <source>
        <dbReference type="EMBL" id="KAA9323070.1"/>
    </source>
</evidence>
<accession>A0A5N1II07</accession>
<dbReference type="EMBL" id="JBBVUL010000005">
    <property type="protein sequence ID" value="MEL0565063.1"/>
    <property type="molecule type" value="Genomic_DNA"/>
</dbReference>
<reference evidence="4 6" key="2">
    <citation type="submission" date="2024-04" db="EMBL/GenBank/DDBJ databases">
        <title>Three lactobacilli isolated from voided urine samples from females with type 2 diabetes.</title>
        <authorList>
            <person name="Kula A."/>
            <person name="Stegman N."/>
            <person name="Putonti C."/>
        </authorList>
    </citation>
    <scope>NUCLEOTIDE SEQUENCE [LARGE SCALE GENOMIC DNA]</scope>
    <source>
        <strain evidence="4 6">1855</strain>
    </source>
</reference>
<dbReference type="KEGG" id="lje:BUE77_03425"/>
<dbReference type="EMBL" id="VYWW01000012">
    <property type="protein sequence ID" value="KAA9323070.1"/>
    <property type="molecule type" value="Genomic_DNA"/>
</dbReference>
<keyword evidence="1" id="KW-1133">Transmembrane helix</keyword>
<proteinExistence type="predicted"/>
<keyword evidence="1" id="KW-0812">Transmembrane</keyword>
<dbReference type="InterPro" id="IPR008972">
    <property type="entry name" value="Cupredoxin"/>
</dbReference>
<dbReference type="InterPro" id="IPR028096">
    <property type="entry name" value="EfeO_Cupredoxin"/>
</dbReference>
<keyword evidence="1" id="KW-0472">Membrane</keyword>
<feature type="domain" description="EfeO-type cupredoxin-like" evidence="2">
    <location>
        <begin position="13"/>
        <end position="121"/>
    </location>
</feature>